<reference evidence="4 5" key="1">
    <citation type="submission" date="2018-05" db="EMBL/GenBank/DDBJ databases">
        <title>Genomic Encyclopedia of Type Strains, Phase IV (KMG-IV): sequencing the most valuable type-strain genomes for metagenomic binning, comparative biology and taxonomic classification.</title>
        <authorList>
            <person name="Goeker M."/>
        </authorList>
    </citation>
    <scope>NUCLEOTIDE SEQUENCE [LARGE SCALE GENOMIC DNA]</scope>
    <source>
        <strain evidence="4 5">DSM 29661</strain>
    </source>
</reference>
<dbReference type="Gene3D" id="3.30.830.10">
    <property type="entry name" value="Metalloenzyme, LuxS/M16 peptidase-like"/>
    <property type="match status" value="2"/>
</dbReference>
<dbReference type="InterPro" id="IPR011249">
    <property type="entry name" value="Metalloenz_LuxS/M16"/>
</dbReference>
<dbReference type="InterPro" id="IPR007863">
    <property type="entry name" value="Peptidase_M16_C"/>
</dbReference>
<dbReference type="GO" id="GO:0046872">
    <property type="term" value="F:metal ion binding"/>
    <property type="evidence" value="ECO:0007669"/>
    <property type="project" value="InterPro"/>
</dbReference>
<evidence type="ECO:0000313" key="4">
    <source>
        <dbReference type="EMBL" id="PXX79925.1"/>
    </source>
</evidence>
<accession>A0A318KW38</accession>
<dbReference type="Pfam" id="PF05193">
    <property type="entry name" value="Peptidase_M16_C"/>
    <property type="match status" value="1"/>
</dbReference>
<dbReference type="Pfam" id="PF00675">
    <property type="entry name" value="Peptidase_M16"/>
    <property type="match status" value="1"/>
</dbReference>
<sequence>MFANWRAGAALLLISLGWLTPAQAVDIQRWQTAHGAKVLFVASHDNPLLDVRVDFDAGNRRDSADKPGVSDLTLTLLDAGTDALSEEAIKARLADLAAQLSGSSDIERAGVGLRTLSDPAQREPALALLADMLARPSFPAALLAREKAQMLTALREAEDDPAGRGERALRRLMYGAHPYALSARINADSVRRISRDDVLRFWRAHYTARRAVVSLVGDISRADAERIAEQLTARLPAGADALKPIPPVSAPAQGGREQLLHSGTQTHLFLGMPVLRRDDPDYFPLLVGNYVLGGGGFDSRLMKEVRDKRGLTYGVSSHFSPMEQAGEFEIALSTRNAQADTALKVVEDTIAQFIAEGPSEDELAQAKRHIIGGFPLRLDSNLKLMGYVSMLGQYDLPNEWLNRYPDKVAAVTLAQVRDAWKRRLSLAALSQVRVGPKPAP</sequence>
<comment type="caution">
    <text evidence="4">The sequence shown here is derived from an EMBL/GenBank/DDBJ whole genome shotgun (WGS) entry which is preliminary data.</text>
</comment>
<dbReference type="OrthoDB" id="9811314at2"/>
<proteinExistence type="predicted"/>
<keyword evidence="1" id="KW-0732">Signal</keyword>
<dbReference type="InterPro" id="IPR050361">
    <property type="entry name" value="MPP/UQCRC_Complex"/>
</dbReference>
<protein>
    <submittedName>
        <fullName evidence="4">Zinc protease</fullName>
    </submittedName>
</protein>
<dbReference type="InterPro" id="IPR011765">
    <property type="entry name" value="Pept_M16_N"/>
</dbReference>
<feature type="domain" description="Peptidase M16 C-terminal" evidence="3">
    <location>
        <begin position="193"/>
        <end position="368"/>
    </location>
</feature>
<organism evidence="4 5">
    <name type="scientific">Rivihabitans pingtungensis</name>
    <dbReference type="NCBI Taxonomy" id="1054498"/>
    <lineage>
        <taxon>Bacteria</taxon>
        <taxon>Pseudomonadati</taxon>
        <taxon>Pseudomonadota</taxon>
        <taxon>Betaproteobacteria</taxon>
        <taxon>Neisseriales</taxon>
        <taxon>Aquaspirillaceae</taxon>
        <taxon>Rivihabitans</taxon>
    </lineage>
</organism>
<gene>
    <name evidence="4" type="ORF">DFR34_105129</name>
</gene>
<evidence type="ECO:0000313" key="5">
    <source>
        <dbReference type="Proteomes" id="UP000247555"/>
    </source>
</evidence>
<dbReference type="Proteomes" id="UP000247555">
    <property type="component" value="Unassembled WGS sequence"/>
</dbReference>
<dbReference type="RefSeq" id="WP_110390214.1">
    <property type="nucleotide sequence ID" value="NZ_DAOPYX010000217.1"/>
</dbReference>
<evidence type="ECO:0000259" key="2">
    <source>
        <dbReference type="Pfam" id="PF00675"/>
    </source>
</evidence>
<feature type="signal peptide" evidence="1">
    <location>
        <begin position="1"/>
        <end position="24"/>
    </location>
</feature>
<dbReference type="PANTHER" id="PTHR11851:SF224">
    <property type="entry name" value="PROCESSING PROTEASE"/>
    <property type="match status" value="1"/>
</dbReference>
<dbReference type="GO" id="GO:0008233">
    <property type="term" value="F:peptidase activity"/>
    <property type="evidence" value="ECO:0007669"/>
    <property type="project" value="UniProtKB-KW"/>
</dbReference>
<evidence type="ECO:0000259" key="3">
    <source>
        <dbReference type="Pfam" id="PF05193"/>
    </source>
</evidence>
<dbReference type="GO" id="GO:0006508">
    <property type="term" value="P:proteolysis"/>
    <property type="evidence" value="ECO:0007669"/>
    <property type="project" value="UniProtKB-KW"/>
</dbReference>
<keyword evidence="5" id="KW-1185">Reference proteome</keyword>
<dbReference type="EMBL" id="QJKI01000005">
    <property type="protein sequence ID" value="PXX79925.1"/>
    <property type="molecule type" value="Genomic_DNA"/>
</dbReference>
<feature type="chain" id="PRO_5016307460" evidence="1">
    <location>
        <begin position="25"/>
        <end position="440"/>
    </location>
</feature>
<feature type="domain" description="Peptidase M16 N-terminal" evidence="2">
    <location>
        <begin position="40"/>
        <end position="180"/>
    </location>
</feature>
<evidence type="ECO:0000256" key="1">
    <source>
        <dbReference type="SAM" id="SignalP"/>
    </source>
</evidence>
<dbReference type="PANTHER" id="PTHR11851">
    <property type="entry name" value="METALLOPROTEASE"/>
    <property type="match status" value="1"/>
</dbReference>
<keyword evidence="4" id="KW-0645">Protease</keyword>
<keyword evidence="4" id="KW-0378">Hydrolase</keyword>
<name>A0A318KW38_9NEIS</name>
<dbReference type="AlphaFoldDB" id="A0A318KW38"/>
<dbReference type="SUPFAM" id="SSF63411">
    <property type="entry name" value="LuxS/MPP-like metallohydrolase"/>
    <property type="match status" value="2"/>
</dbReference>